<evidence type="ECO:0000313" key="3">
    <source>
        <dbReference type="EMBL" id="MXP10894.1"/>
    </source>
</evidence>
<feature type="region of interest" description="Disordered" evidence="1">
    <location>
        <begin position="163"/>
        <end position="200"/>
    </location>
</feature>
<feature type="compositionally biased region" description="Acidic residues" evidence="1">
    <location>
        <begin position="190"/>
        <end position="200"/>
    </location>
</feature>
<feature type="signal peptide" evidence="2">
    <location>
        <begin position="1"/>
        <end position="25"/>
    </location>
</feature>
<name>A0A6I4U667_9SPHN</name>
<evidence type="ECO:0000256" key="2">
    <source>
        <dbReference type="SAM" id="SignalP"/>
    </source>
</evidence>
<comment type="caution">
    <text evidence="3">The sequence shown here is derived from an EMBL/GenBank/DDBJ whole genome shotgun (WGS) entry which is preliminary data.</text>
</comment>
<dbReference type="OrthoDB" id="7391233at2"/>
<dbReference type="Proteomes" id="UP000429229">
    <property type="component" value="Unassembled WGS sequence"/>
</dbReference>
<keyword evidence="4" id="KW-1185">Reference proteome</keyword>
<gene>
    <name evidence="3" type="ORF">GRI68_11960</name>
</gene>
<accession>A0A6I4U667</accession>
<keyword evidence="2" id="KW-0732">Signal</keyword>
<sequence length="200" mass="21707">MQKPTIVLAPAALAIGLAFASPAMAQDESTKINQVFITEDEECPQSTETTIVVCGRLEDPYRIPKELRGASGPQAEPFEERVRSYEIMTDTGIQSCSPVGAGGFTGCTQEMIRQAYGEKAVADSVRFAQLIEEARAERLSEIDEDAAETQRRVEELEAAYMRKLEAERRGEDPDAEPLPAPEGQGTPASDEAEDAEAPEA</sequence>
<feature type="compositionally biased region" description="Basic and acidic residues" evidence="1">
    <location>
        <begin position="163"/>
        <end position="172"/>
    </location>
</feature>
<dbReference type="EMBL" id="WTYR01000001">
    <property type="protein sequence ID" value="MXP10894.1"/>
    <property type="molecule type" value="Genomic_DNA"/>
</dbReference>
<protein>
    <recommendedName>
        <fullName evidence="5">Secreted protein</fullName>
    </recommendedName>
</protein>
<evidence type="ECO:0008006" key="5">
    <source>
        <dbReference type="Google" id="ProtNLM"/>
    </source>
</evidence>
<reference evidence="3 4" key="1">
    <citation type="submission" date="2019-12" db="EMBL/GenBank/DDBJ databases">
        <title>Genomic-based taxomic classification of the family Erythrobacteraceae.</title>
        <authorList>
            <person name="Xu L."/>
        </authorList>
    </citation>
    <scope>NUCLEOTIDE SEQUENCE [LARGE SCALE GENOMIC DNA]</scope>
    <source>
        <strain evidence="3 4">LMG 29519</strain>
    </source>
</reference>
<feature type="chain" id="PRO_5026160328" description="Secreted protein" evidence="2">
    <location>
        <begin position="26"/>
        <end position="200"/>
    </location>
</feature>
<proteinExistence type="predicted"/>
<dbReference type="RefSeq" id="WP_160617451.1">
    <property type="nucleotide sequence ID" value="NZ_WTYR01000001.1"/>
</dbReference>
<evidence type="ECO:0000313" key="4">
    <source>
        <dbReference type="Proteomes" id="UP000429229"/>
    </source>
</evidence>
<evidence type="ECO:0000256" key="1">
    <source>
        <dbReference type="SAM" id="MobiDB-lite"/>
    </source>
</evidence>
<dbReference type="AlphaFoldDB" id="A0A6I4U667"/>
<organism evidence="3 4">
    <name type="scientific">Alteriqipengyuania halimionae</name>
    <dbReference type="NCBI Taxonomy" id="1926630"/>
    <lineage>
        <taxon>Bacteria</taxon>
        <taxon>Pseudomonadati</taxon>
        <taxon>Pseudomonadota</taxon>
        <taxon>Alphaproteobacteria</taxon>
        <taxon>Sphingomonadales</taxon>
        <taxon>Erythrobacteraceae</taxon>
        <taxon>Alteriqipengyuania</taxon>
    </lineage>
</organism>